<feature type="transmembrane region" description="Helical" evidence="5">
    <location>
        <begin position="63"/>
        <end position="88"/>
    </location>
</feature>
<name>A0A4P9WVQ4_9FUNG</name>
<reference evidence="7" key="2">
    <citation type="submission" date="2018-04" db="EMBL/GenBank/DDBJ databases">
        <title>Leveraging single-cell genomics to expand the Fungal Tree of Life.</title>
        <authorList>
            <consortium name="DOE Joint Genome Institute"/>
            <person name="Ahrendt S.R."/>
            <person name="Quandt C.A."/>
            <person name="Ciobanu D."/>
            <person name="Clum A."/>
            <person name="Salamov A."/>
            <person name="Andreopoulos B."/>
            <person name="Cheng J.-F."/>
            <person name="Woyke T."/>
            <person name="Pelin A."/>
            <person name="Henrissat B."/>
            <person name="Benny G.L."/>
            <person name="Smith M.E."/>
            <person name="James T.Y."/>
            <person name="Grigoriev I.V."/>
        </authorList>
    </citation>
    <scope>NUCLEOTIDE SEQUENCE</scope>
    <source>
        <strain evidence="7">ATCC 52028</strain>
    </source>
</reference>
<dbReference type="GO" id="GO:0005886">
    <property type="term" value="C:plasma membrane"/>
    <property type="evidence" value="ECO:0007669"/>
    <property type="project" value="TreeGrafter"/>
</dbReference>
<evidence type="ECO:0000256" key="1">
    <source>
        <dbReference type="ARBA" id="ARBA00004141"/>
    </source>
</evidence>
<dbReference type="Proteomes" id="UP000268535">
    <property type="component" value="Unassembled WGS sequence"/>
</dbReference>
<dbReference type="STRING" id="1555241.A0A4P9WVQ4"/>
<dbReference type="InterPro" id="IPR018499">
    <property type="entry name" value="Tetraspanin/Peripherin"/>
</dbReference>
<keyword evidence="4 5" id="KW-0472">Membrane</keyword>
<feature type="transmembrane region" description="Helical" evidence="5">
    <location>
        <begin position="29"/>
        <end position="51"/>
    </location>
</feature>
<dbReference type="PANTHER" id="PTHR19282">
    <property type="entry name" value="TETRASPANIN"/>
    <property type="match status" value="1"/>
</dbReference>
<evidence type="ECO:0000256" key="2">
    <source>
        <dbReference type="ARBA" id="ARBA00022692"/>
    </source>
</evidence>
<accession>A0A4P9WVQ4</accession>
<evidence type="ECO:0000313" key="8">
    <source>
        <dbReference type="Proteomes" id="UP000268535"/>
    </source>
</evidence>
<organism evidence="6 8">
    <name type="scientific">Caulochytrium protostelioides</name>
    <dbReference type="NCBI Taxonomy" id="1555241"/>
    <lineage>
        <taxon>Eukaryota</taxon>
        <taxon>Fungi</taxon>
        <taxon>Fungi incertae sedis</taxon>
        <taxon>Chytridiomycota</taxon>
        <taxon>Chytridiomycota incertae sedis</taxon>
        <taxon>Chytridiomycetes</taxon>
        <taxon>Caulochytriales</taxon>
        <taxon>Caulochytriaceae</taxon>
        <taxon>Caulochytrium</taxon>
    </lineage>
</organism>
<evidence type="ECO:0000313" key="6">
    <source>
        <dbReference type="EMBL" id="RKO97439.1"/>
    </source>
</evidence>
<reference evidence="8 9" key="1">
    <citation type="journal article" date="2018" name="Nat. Microbiol.">
        <title>Leveraging single-cell genomics to expand the fungal tree of life.</title>
        <authorList>
            <person name="Ahrendt S.R."/>
            <person name="Quandt C.A."/>
            <person name="Ciobanu D."/>
            <person name="Clum A."/>
            <person name="Salamov A."/>
            <person name="Andreopoulos B."/>
            <person name="Cheng J.F."/>
            <person name="Woyke T."/>
            <person name="Pelin A."/>
            <person name="Henrissat B."/>
            <person name="Reynolds N.K."/>
            <person name="Benny G.L."/>
            <person name="Smith M.E."/>
            <person name="James T.Y."/>
            <person name="Grigoriev I.V."/>
        </authorList>
    </citation>
    <scope>NUCLEOTIDE SEQUENCE [LARGE SCALE GENOMIC DNA]</scope>
    <source>
        <strain evidence="8 9">ATCC 52028</strain>
    </source>
</reference>
<gene>
    <name evidence="6" type="ORF">CAUPRSCDRAFT_6535</name>
    <name evidence="7" type="ORF">CXG81DRAFT_25214</name>
</gene>
<comment type="subcellular location">
    <subcellularLocation>
        <location evidence="1">Membrane</location>
        <topology evidence="1">Multi-pass membrane protein</topology>
    </subcellularLocation>
</comment>
<dbReference type="EMBL" id="ML009270">
    <property type="protein sequence ID" value="RKO97439.1"/>
    <property type="molecule type" value="Genomic_DNA"/>
</dbReference>
<dbReference type="PANTHER" id="PTHR19282:SF544">
    <property type="entry name" value="TETRASPANIN"/>
    <property type="match status" value="1"/>
</dbReference>
<protein>
    <submittedName>
        <fullName evidence="6">Tetraspannin-domain-containing protein</fullName>
    </submittedName>
</protein>
<proteinExistence type="predicted"/>
<feature type="transmembrane region" description="Helical" evidence="5">
    <location>
        <begin position="191"/>
        <end position="217"/>
    </location>
</feature>
<dbReference type="AlphaFoldDB" id="A0A4P9WVQ4"/>
<sequence length="251" mass="26611">MPLLSQIRSFSLQRENFWATGGFMFVKNLLLLINFLSLLAGLILIGGGGYLNAHEMNSAFSGLVHSIAAAAICIGVIVALISFVGCFGAANEKGMLLRTYFALLCIVVILEIGVGAAAIARKDSINSLLVTYYDGQAARTDGGSLVEVGTALKCCWYGQGSAPGTCDAPALAEFASQNCFSYIEDSLTSSLATIGGAGVAIGVIEVVGLIFSAVLFVRIAKRDRSGDSLMNEAWRINRNKVSYGYSNYQYV</sequence>
<keyword evidence="9" id="KW-1185">Reference proteome</keyword>
<dbReference type="Pfam" id="PF00335">
    <property type="entry name" value="Tetraspanin"/>
    <property type="match status" value="1"/>
</dbReference>
<dbReference type="PRINTS" id="PR00259">
    <property type="entry name" value="TMFOUR"/>
</dbReference>
<keyword evidence="3 5" id="KW-1133">Transmembrane helix</keyword>
<keyword evidence="2 5" id="KW-0812">Transmembrane</keyword>
<feature type="transmembrane region" description="Helical" evidence="5">
    <location>
        <begin position="100"/>
        <end position="120"/>
    </location>
</feature>
<evidence type="ECO:0000313" key="9">
    <source>
        <dbReference type="Proteomes" id="UP000274922"/>
    </source>
</evidence>
<dbReference type="EMBL" id="ML014151">
    <property type="protein sequence ID" value="RKP02128.1"/>
    <property type="molecule type" value="Genomic_DNA"/>
</dbReference>
<reference evidence="6" key="3">
    <citation type="submission" date="2018-08" db="EMBL/GenBank/DDBJ databases">
        <title>Leveraging single-cell genomics to expand the Fungal Tree of Life.</title>
        <authorList>
            <consortium name="DOE Joint Genome Institute"/>
            <person name="Ahrendt S.R."/>
            <person name="Quandt C.A."/>
            <person name="Ciobanu D."/>
            <person name="Clum A."/>
            <person name="Salamov A."/>
            <person name="Andreopoulos B."/>
            <person name="Cheng J.-F."/>
            <person name="Woyke T."/>
            <person name="Pelin A."/>
            <person name="Henrissat B."/>
            <person name="Reynolds N."/>
            <person name="Benny G.L."/>
            <person name="Smith M.E."/>
            <person name="James T.Y."/>
            <person name="Grigoriev I.V."/>
        </authorList>
    </citation>
    <scope>NUCLEOTIDE SEQUENCE</scope>
    <source>
        <strain evidence="6">ATCC 52028</strain>
    </source>
</reference>
<evidence type="ECO:0000313" key="7">
    <source>
        <dbReference type="EMBL" id="RKP02128.1"/>
    </source>
</evidence>
<evidence type="ECO:0000256" key="5">
    <source>
        <dbReference type="SAM" id="Phobius"/>
    </source>
</evidence>
<evidence type="ECO:0000256" key="4">
    <source>
        <dbReference type="ARBA" id="ARBA00023136"/>
    </source>
</evidence>
<dbReference type="Proteomes" id="UP000274922">
    <property type="component" value="Unassembled WGS sequence"/>
</dbReference>
<evidence type="ECO:0000256" key="3">
    <source>
        <dbReference type="ARBA" id="ARBA00022989"/>
    </source>
</evidence>
<dbReference type="OrthoDB" id="71600at2759"/>